<dbReference type="SMART" id="SM00028">
    <property type="entry name" value="TPR"/>
    <property type="match status" value="2"/>
</dbReference>
<dbReference type="EMBL" id="ML119126">
    <property type="protein sequence ID" value="RPB12822.1"/>
    <property type="molecule type" value="Genomic_DNA"/>
</dbReference>
<dbReference type="STRING" id="1392247.A0A3N4KU68"/>
<gene>
    <name evidence="5" type="ORF">P167DRAFT_522576</name>
</gene>
<protein>
    <submittedName>
        <fullName evidence="5">TPR-like protein</fullName>
    </submittedName>
</protein>
<evidence type="ECO:0000256" key="1">
    <source>
        <dbReference type="ARBA" id="ARBA00022737"/>
    </source>
</evidence>
<dbReference type="InParanoid" id="A0A3N4KU68"/>
<sequence length="905" mass="100163">MTDPDLTAKEWALISGTALPPPSPPTPLSLVSAGDFNALFTLPETQSLLTAGDTEYLHRTLDYPGYLQQCLSARPDTPPHTLLAIGIAALWSFIQANVTGPPLPFTPAALLLPPNTTTDAAFATRLEKATVTALTVDGETAYHLMPHALLLSLSKTLLNAPAATHGVATAPWWRLRVNFWHQRVLSEATAGLHDVIYEDAKAVAVLAEAQSGAVQARFLVERALVDTYFGHDTKALRGLEEAAERTGMVYALTGVMGKRTKFQQTDTSQLVVLARSKEEEEEGSGEEDKKAEESAPKALKLDDDTLLEAIAFTPKSTAVVEDAQGLPKELQELDPNDQPKLQPLDAAILLLVAETIKNTNPAEGLTREEMMPYAERVLKHSTNWEVYTLGLLVRSKMEGYRSRTVERGLLQLQAVVDQVIADTTQSTDSTTTTNTTTTFLPRAKEDEAAPVRDRLLYIHQLTVPTRWDLEAELASRWISMGGLRTALEIYERLQMWPEVALCWAATEKEEKARKVIHAQLFHPDTTTDEISPPPANAPRLWCILGDIDNNPSHYERAWEISGGRYARAKRSLARHYFSAKEYRKSADAYAASLHANPLNHASWFALGCCHLEMEDWDAAVEAFTRTVSIDETDAEAWSNLASALLHRTTQLPAQPEWHAGDGDDDNEAQRQDQADFELVQKENNKRNALAALKRASTSKYDSWRIWENLLIIAASVVPPSWTDVVVAMRRIIDLRKDSAGESCVDVDVLEMLVRHVVTSEQDASKPGLAKMVVELVEKEVTPLITHQGRLWRIVGKVALWRGRPRDALEAEEKAWRAVQARPGVTDSTEGAWDGLVDATVELVGAYESLGGMERTEGLGAGEPVARDWRFKARSAVRGVMGRGKESWEDSRGWERLKEALEGLKN</sequence>
<proteinExistence type="predicted"/>
<evidence type="ECO:0000313" key="6">
    <source>
        <dbReference type="Proteomes" id="UP000277580"/>
    </source>
</evidence>
<dbReference type="OrthoDB" id="1936594at2759"/>
<dbReference type="SUPFAM" id="SSF48452">
    <property type="entry name" value="TPR-like"/>
    <property type="match status" value="1"/>
</dbReference>
<dbReference type="InterPro" id="IPR019734">
    <property type="entry name" value="TPR_rpt"/>
</dbReference>
<dbReference type="PANTHER" id="PTHR16193">
    <property type="entry name" value="TETRATRICOPEPTIDE REPEAT PROTEIN 27"/>
    <property type="match status" value="1"/>
</dbReference>
<evidence type="ECO:0000256" key="4">
    <source>
        <dbReference type="SAM" id="MobiDB-lite"/>
    </source>
</evidence>
<dbReference type="InterPro" id="IPR011990">
    <property type="entry name" value="TPR-like_helical_dom_sf"/>
</dbReference>
<evidence type="ECO:0000256" key="2">
    <source>
        <dbReference type="ARBA" id="ARBA00022803"/>
    </source>
</evidence>
<organism evidence="5 6">
    <name type="scientific">Morchella conica CCBAS932</name>
    <dbReference type="NCBI Taxonomy" id="1392247"/>
    <lineage>
        <taxon>Eukaryota</taxon>
        <taxon>Fungi</taxon>
        <taxon>Dikarya</taxon>
        <taxon>Ascomycota</taxon>
        <taxon>Pezizomycotina</taxon>
        <taxon>Pezizomycetes</taxon>
        <taxon>Pezizales</taxon>
        <taxon>Morchellaceae</taxon>
        <taxon>Morchella</taxon>
    </lineage>
</organism>
<dbReference type="InterPro" id="IPR044244">
    <property type="entry name" value="TTC27/Emw1"/>
</dbReference>
<dbReference type="Gene3D" id="1.25.40.10">
    <property type="entry name" value="Tetratricopeptide repeat domain"/>
    <property type="match status" value="1"/>
</dbReference>
<reference evidence="5 6" key="1">
    <citation type="journal article" date="2018" name="Nat. Ecol. Evol.">
        <title>Pezizomycetes genomes reveal the molecular basis of ectomycorrhizal truffle lifestyle.</title>
        <authorList>
            <person name="Murat C."/>
            <person name="Payen T."/>
            <person name="Noel B."/>
            <person name="Kuo A."/>
            <person name="Morin E."/>
            <person name="Chen J."/>
            <person name="Kohler A."/>
            <person name="Krizsan K."/>
            <person name="Balestrini R."/>
            <person name="Da Silva C."/>
            <person name="Montanini B."/>
            <person name="Hainaut M."/>
            <person name="Levati E."/>
            <person name="Barry K.W."/>
            <person name="Belfiori B."/>
            <person name="Cichocki N."/>
            <person name="Clum A."/>
            <person name="Dockter R.B."/>
            <person name="Fauchery L."/>
            <person name="Guy J."/>
            <person name="Iotti M."/>
            <person name="Le Tacon F."/>
            <person name="Lindquist E.A."/>
            <person name="Lipzen A."/>
            <person name="Malagnac F."/>
            <person name="Mello A."/>
            <person name="Molinier V."/>
            <person name="Miyauchi S."/>
            <person name="Poulain J."/>
            <person name="Riccioni C."/>
            <person name="Rubini A."/>
            <person name="Sitrit Y."/>
            <person name="Splivallo R."/>
            <person name="Traeger S."/>
            <person name="Wang M."/>
            <person name="Zifcakova L."/>
            <person name="Wipf D."/>
            <person name="Zambonelli A."/>
            <person name="Paolocci F."/>
            <person name="Nowrousian M."/>
            <person name="Ottonello S."/>
            <person name="Baldrian P."/>
            <person name="Spatafora J.W."/>
            <person name="Henrissat B."/>
            <person name="Nagy L.G."/>
            <person name="Aury J.M."/>
            <person name="Wincker P."/>
            <person name="Grigoriev I.V."/>
            <person name="Bonfante P."/>
            <person name="Martin F.M."/>
        </authorList>
    </citation>
    <scope>NUCLEOTIDE SEQUENCE [LARGE SCALE GENOMIC DNA]</scope>
    <source>
        <strain evidence="5 6">CCBAS932</strain>
    </source>
</reference>
<feature type="compositionally biased region" description="Basic and acidic residues" evidence="4">
    <location>
        <begin position="286"/>
        <end position="298"/>
    </location>
</feature>
<dbReference type="AlphaFoldDB" id="A0A3N4KU68"/>
<keyword evidence="2 3" id="KW-0802">TPR repeat</keyword>
<feature type="region of interest" description="Disordered" evidence="4">
    <location>
        <begin position="275"/>
        <end position="298"/>
    </location>
</feature>
<dbReference type="Proteomes" id="UP000277580">
    <property type="component" value="Unassembled WGS sequence"/>
</dbReference>
<evidence type="ECO:0000313" key="5">
    <source>
        <dbReference type="EMBL" id="RPB12822.1"/>
    </source>
</evidence>
<dbReference type="PANTHER" id="PTHR16193:SF0">
    <property type="entry name" value="TETRATRICOPEPTIDE REPEAT PROTEIN 27"/>
    <property type="match status" value="1"/>
</dbReference>
<keyword evidence="6" id="KW-1185">Reference proteome</keyword>
<accession>A0A3N4KU68</accession>
<keyword evidence="1" id="KW-0677">Repeat</keyword>
<feature type="repeat" description="TPR" evidence="3">
    <location>
        <begin position="600"/>
        <end position="633"/>
    </location>
</feature>
<name>A0A3N4KU68_9PEZI</name>
<dbReference type="PROSITE" id="PS50005">
    <property type="entry name" value="TPR"/>
    <property type="match status" value="1"/>
</dbReference>
<dbReference type="FunCoup" id="A0A3N4KU68">
    <property type="interactions" value="1193"/>
</dbReference>
<evidence type="ECO:0000256" key="3">
    <source>
        <dbReference type="PROSITE-ProRule" id="PRU00339"/>
    </source>
</evidence>